<dbReference type="GeneID" id="54463703"/>
<evidence type="ECO:0000313" key="3">
    <source>
        <dbReference type="RefSeq" id="XP_033579403.1"/>
    </source>
</evidence>
<dbReference type="AlphaFoldDB" id="A0A6A6YV91"/>
<dbReference type="OrthoDB" id="5211809at2759"/>
<dbReference type="SUPFAM" id="SSF75005">
    <property type="entry name" value="Arabinanase/levansucrase/invertase"/>
    <property type="match status" value="1"/>
</dbReference>
<dbReference type="PANTHER" id="PTHR43772">
    <property type="entry name" value="ENDO-1,4-BETA-XYLANASE"/>
    <property type="match status" value="1"/>
</dbReference>
<evidence type="ECO:0000313" key="2">
    <source>
        <dbReference type="Proteomes" id="UP000504636"/>
    </source>
</evidence>
<dbReference type="PANTHER" id="PTHR43772:SF5">
    <property type="entry name" value="BETA-1,4-XYLOSIDASE (EUROFUNG)"/>
    <property type="match status" value="1"/>
</dbReference>
<accession>A0A6A6YV91</accession>
<reference evidence="1 3" key="1">
    <citation type="journal article" date="2020" name="Stud. Mycol.">
        <title>101 Dothideomycetes genomes: a test case for predicting lifestyles and emergence of pathogens.</title>
        <authorList>
            <person name="Haridas S."/>
            <person name="Albert R."/>
            <person name="Binder M."/>
            <person name="Bloem J."/>
            <person name="Labutti K."/>
            <person name="Salamov A."/>
            <person name="Andreopoulos B."/>
            <person name="Baker S."/>
            <person name="Barry K."/>
            <person name="Bills G."/>
            <person name="Bluhm B."/>
            <person name="Cannon C."/>
            <person name="Castanera R."/>
            <person name="Culley D."/>
            <person name="Daum C."/>
            <person name="Ezra D."/>
            <person name="Gonzalez J."/>
            <person name="Henrissat B."/>
            <person name="Kuo A."/>
            <person name="Liang C."/>
            <person name="Lipzen A."/>
            <person name="Lutzoni F."/>
            <person name="Magnuson J."/>
            <person name="Mondo S."/>
            <person name="Nolan M."/>
            <person name="Ohm R."/>
            <person name="Pangilinan J."/>
            <person name="Park H.-J."/>
            <person name="Ramirez L."/>
            <person name="Alfaro M."/>
            <person name="Sun H."/>
            <person name="Tritt A."/>
            <person name="Yoshinaga Y."/>
            <person name="Zwiers L.-H."/>
            <person name="Turgeon B."/>
            <person name="Goodwin S."/>
            <person name="Spatafora J."/>
            <person name="Crous P."/>
            <person name="Grigoriev I."/>
        </authorList>
    </citation>
    <scope>NUCLEOTIDE SEQUENCE</scope>
    <source>
        <strain evidence="1 3">CBS 304.34</strain>
    </source>
</reference>
<reference evidence="3" key="2">
    <citation type="submission" date="2020-04" db="EMBL/GenBank/DDBJ databases">
        <authorList>
            <consortium name="NCBI Genome Project"/>
        </authorList>
    </citation>
    <scope>NUCLEOTIDE SEQUENCE</scope>
    <source>
        <strain evidence="3">CBS 304.34</strain>
    </source>
</reference>
<dbReference type="InterPro" id="IPR023296">
    <property type="entry name" value="Glyco_hydro_beta-prop_sf"/>
</dbReference>
<dbReference type="InterPro" id="IPR052176">
    <property type="entry name" value="Glycosyl_Hydrlase_43_Enz"/>
</dbReference>
<dbReference type="EMBL" id="MU003697">
    <property type="protein sequence ID" value="KAF2812439.1"/>
    <property type="molecule type" value="Genomic_DNA"/>
</dbReference>
<dbReference type="Gene3D" id="2.115.10.20">
    <property type="entry name" value="Glycosyl hydrolase domain, family 43"/>
    <property type="match status" value="1"/>
</dbReference>
<keyword evidence="2" id="KW-1185">Reference proteome</keyword>
<sequence length="104" mass="12002">MRFFEASWMLKFKGIYCFSYSMGDTHLLVYATGKSPLGPFMYRGTILEPVVGRTTHHSVVEFERKWWLFYQDASLSGGINHLRCVKAREIVYDEEGAIGLKEAQ</sequence>
<gene>
    <name evidence="1 3" type="ORF">BDZ99DRAFT_486980</name>
</gene>
<name>A0A6A6YV91_9PEZI</name>
<proteinExistence type="predicted"/>
<dbReference type="Proteomes" id="UP000504636">
    <property type="component" value="Unplaced"/>
</dbReference>
<organism evidence="1">
    <name type="scientific">Mytilinidion resinicola</name>
    <dbReference type="NCBI Taxonomy" id="574789"/>
    <lineage>
        <taxon>Eukaryota</taxon>
        <taxon>Fungi</taxon>
        <taxon>Dikarya</taxon>
        <taxon>Ascomycota</taxon>
        <taxon>Pezizomycotina</taxon>
        <taxon>Dothideomycetes</taxon>
        <taxon>Pleosporomycetidae</taxon>
        <taxon>Mytilinidiales</taxon>
        <taxon>Mytilinidiaceae</taxon>
        <taxon>Mytilinidion</taxon>
    </lineage>
</organism>
<evidence type="ECO:0000313" key="1">
    <source>
        <dbReference type="EMBL" id="KAF2812439.1"/>
    </source>
</evidence>
<dbReference type="RefSeq" id="XP_033579403.1">
    <property type="nucleotide sequence ID" value="XM_033722810.1"/>
</dbReference>
<reference evidence="3" key="3">
    <citation type="submission" date="2025-04" db="UniProtKB">
        <authorList>
            <consortium name="RefSeq"/>
        </authorList>
    </citation>
    <scope>IDENTIFICATION</scope>
    <source>
        <strain evidence="3">CBS 304.34</strain>
    </source>
</reference>
<protein>
    <submittedName>
        <fullName evidence="1 3">Xylosidase/arabinosidase</fullName>
    </submittedName>
</protein>